<organism evidence="7 8">
    <name type="scientific">Solilutibacter pythonis</name>
    <dbReference type="NCBI Taxonomy" id="2483112"/>
    <lineage>
        <taxon>Bacteria</taxon>
        <taxon>Pseudomonadati</taxon>
        <taxon>Pseudomonadota</taxon>
        <taxon>Gammaproteobacteria</taxon>
        <taxon>Lysobacterales</taxon>
        <taxon>Lysobacteraceae</taxon>
        <taxon>Solilutibacter</taxon>
    </lineage>
</organism>
<evidence type="ECO:0000256" key="4">
    <source>
        <dbReference type="PROSITE-ProRule" id="PRU00335"/>
    </source>
</evidence>
<evidence type="ECO:0000313" key="7">
    <source>
        <dbReference type="EMBL" id="RMH93110.1"/>
    </source>
</evidence>
<dbReference type="Pfam" id="PF00440">
    <property type="entry name" value="TetR_N"/>
    <property type="match status" value="1"/>
</dbReference>
<keyword evidence="1" id="KW-0805">Transcription regulation</keyword>
<keyword evidence="2 4" id="KW-0238">DNA-binding</keyword>
<dbReference type="InterPro" id="IPR050109">
    <property type="entry name" value="HTH-type_TetR-like_transc_reg"/>
</dbReference>
<dbReference type="PANTHER" id="PTHR30055">
    <property type="entry name" value="HTH-TYPE TRANSCRIPTIONAL REGULATOR RUTR"/>
    <property type="match status" value="1"/>
</dbReference>
<dbReference type="Gene3D" id="1.10.357.10">
    <property type="entry name" value="Tetracycline Repressor, domain 2"/>
    <property type="match status" value="1"/>
</dbReference>
<dbReference type="InterPro" id="IPR039536">
    <property type="entry name" value="TetR_C_Proteobacteria"/>
</dbReference>
<dbReference type="SUPFAM" id="SSF48498">
    <property type="entry name" value="Tetracyclin repressor-like, C-terminal domain"/>
    <property type="match status" value="1"/>
</dbReference>
<dbReference type="Gene3D" id="1.10.10.60">
    <property type="entry name" value="Homeodomain-like"/>
    <property type="match status" value="1"/>
</dbReference>
<dbReference type="Pfam" id="PF14246">
    <property type="entry name" value="TetR_C_7"/>
    <property type="match status" value="1"/>
</dbReference>
<evidence type="ECO:0000259" key="6">
    <source>
        <dbReference type="PROSITE" id="PS50977"/>
    </source>
</evidence>
<dbReference type="GO" id="GO:0000976">
    <property type="term" value="F:transcription cis-regulatory region binding"/>
    <property type="evidence" value="ECO:0007669"/>
    <property type="project" value="TreeGrafter"/>
</dbReference>
<dbReference type="PANTHER" id="PTHR30055:SF146">
    <property type="entry name" value="HTH-TYPE TRANSCRIPTIONAL DUAL REGULATOR CECR"/>
    <property type="match status" value="1"/>
</dbReference>
<comment type="caution">
    <text evidence="7">The sequence shown here is derived from an EMBL/GenBank/DDBJ whole genome shotgun (WGS) entry which is preliminary data.</text>
</comment>
<evidence type="ECO:0000256" key="1">
    <source>
        <dbReference type="ARBA" id="ARBA00023015"/>
    </source>
</evidence>
<dbReference type="GO" id="GO:0003700">
    <property type="term" value="F:DNA-binding transcription factor activity"/>
    <property type="evidence" value="ECO:0007669"/>
    <property type="project" value="TreeGrafter"/>
</dbReference>
<dbReference type="PROSITE" id="PS50977">
    <property type="entry name" value="HTH_TETR_2"/>
    <property type="match status" value="1"/>
</dbReference>
<protein>
    <submittedName>
        <fullName evidence="7">TetR/AcrR family transcriptional regulator</fullName>
    </submittedName>
</protein>
<reference evidence="7 8" key="1">
    <citation type="submission" date="2018-10" db="EMBL/GenBank/DDBJ databases">
        <title>Proposal of Lysobacter pythonis sp. nov. isolated from royal pythons (Python regius).</title>
        <authorList>
            <person name="Hans-Juergen B."/>
            <person name="Huptas C."/>
            <person name="Sandra B."/>
            <person name="Igor L."/>
            <person name="Joachim S."/>
            <person name="Siegfried S."/>
            <person name="Mareike W."/>
            <person name="Peter K."/>
        </authorList>
    </citation>
    <scope>NUCLEOTIDE SEQUENCE [LARGE SCALE GENOMIC DNA]</scope>
    <source>
        <strain evidence="7 8">4284/11</strain>
    </source>
</reference>
<sequence length="213" mass="23018">MCSVTASPLAARPSPGRPKDPAKRTAILRAASRLFPHHGFSGVSMEQIARAAGVSKLTVYSHFGDKGGLLSAVVRAHCEQEMPLTLFEPAPDTPLRERLLDIARAFFAMVMAPAAIAGHRMMCAPQGITPELALMFWEAGPARIQVELAAMLSRHDQAGELTIADARLAAAQFLTLIKGDIHPRLMIGIECDESATARHLESAVDLFLRGYRP</sequence>
<dbReference type="InterPro" id="IPR001647">
    <property type="entry name" value="HTH_TetR"/>
</dbReference>
<proteinExistence type="predicted"/>
<dbReference type="FunFam" id="1.10.10.60:FF:000141">
    <property type="entry name" value="TetR family transcriptional regulator"/>
    <property type="match status" value="1"/>
</dbReference>
<dbReference type="PRINTS" id="PR00455">
    <property type="entry name" value="HTHTETR"/>
</dbReference>
<dbReference type="Proteomes" id="UP000275012">
    <property type="component" value="Unassembled WGS sequence"/>
</dbReference>
<dbReference type="InterPro" id="IPR009057">
    <property type="entry name" value="Homeodomain-like_sf"/>
</dbReference>
<gene>
    <name evidence="7" type="ORF">EBB59_06100</name>
</gene>
<evidence type="ECO:0000256" key="3">
    <source>
        <dbReference type="ARBA" id="ARBA00023163"/>
    </source>
</evidence>
<dbReference type="OrthoDB" id="8535430at2"/>
<keyword evidence="8" id="KW-1185">Reference proteome</keyword>
<feature type="domain" description="HTH tetR-type" evidence="6">
    <location>
        <begin position="21"/>
        <end position="81"/>
    </location>
</feature>
<dbReference type="SUPFAM" id="SSF46689">
    <property type="entry name" value="Homeodomain-like"/>
    <property type="match status" value="1"/>
</dbReference>
<dbReference type="InterPro" id="IPR036271">
    <property type="entry name" value="Tet_transcr_reg_TetR-rel_C_sf"/>
</dbReference>
<keyword evidence="3" id="KW-0804">Transcription</keyword>
<accession>A0A3M2HZN3</accession>
<feature type="DNA-binding region" description="H-T-H motif" evidence="4">
    <location>
        <begin position="44"/>
        <end position="63"/>
    </location>
</feature>
<evidence type="ECO:0000256" key="5">
    <source>
        <dbReference type="SAM" id="MobiDB-lite"/>
    </source>
</evidence>
<evidence type="ECO:0000256" key="2">
    <source>
        <dbReference type="ARBA" id="ARBA00023125"/>
    </source>
</evidence>
<name>A0A3M2HZN3_9GAMM</name>
<evidence type="ECO:0000313" key="8">
    <source>
        <dbReference type="Proteomes" id="UP000275012"/>
    </source>
</evidence>
<dbReference type="EMBL" id="RFLY01000007">
    <property type="protein sequence ID" value="RMH93110.1"/>
    <property type="molecule type" value="Genomic_DNA"/>
</dbReference>
<dbReference type="AlphaFoldDB" id="A0A3M2HZN3"/>
<feature type="region of interest" description="Disordered" evidence="5">
    <location>
        <begin position="1"/>
        <end position="22"/>
    </location>
</feature>